<dbReference type="EMBL" id="PDJG01000001">
    <property type="protein sequence ID" value="PFG34467.1"/>
    <property type="molecule type" value="Genomic_DNA"/>
</dbReference>
<dbReference type="InterPro" id="IPR016031">
    <property type="entry name" value="Trp_RNA-bd_attenuator-like_dom"/>
</dbReference>
<dbReference type="PANTHER" id="PTHR38074">
    <property type="entry name" value="ALTERED INHERITANCE OF MITOCHONDRIA PROTEIN 24, MITOCHONDRIAL"/>
    <property type="match status" value="1"/>
</dbReference>
<organism evidence="1 2">
    <name type="scientific">Sanguibacter antarcticus</name>
    <dbReference type="NCBI Taxonomy" id="372484"/>
    <lineage>
        <taxon>Bacteria</taxon>
        <taxon>Bacillati</taxon>
        <taxon>Actinomycetota</taxon>
        <taxon>Actinomycetes</taxon>
        <taxon>Micrococcales</taxon>
        <taxon>Sanguibacteraceae</taxon>
        <taxon>Sanguibacter</taxon>
    </lineage>
</organism>
<dbReference type="InterPro" id="IPR002838">
    <property type="entry name" value="AIM24"/>
</dbReference>
<dbReference type="Pfam" id="PF01987">
    <property type="entry name" value="AIM24"/>
    <property type="match status" value="1"/>
</dbReference>
<gene>
    <name evidence="1" type="ORF">ATL42_2377</name>
</gene>
<evidence type="ECO:0000313" key="2">
    <source>
        <dbReference type="Proteomes" id="UP000225548"/>
    </source>
</evidence>
<sequence>MQGHRILVADLAGDSMRAITGSMVAYEGKVTFKNAGMGGGDGFKAALKRKVTGESIALMDVTGSGTVYFAVDAQDITIVELNNDVLHVEASQLLALVGDLRTDVKFSGLRGATSGGQGLFTTTVTGSGTIALLSAGGPIIALEVSPQYPLVADPDAFVAFRGQLTQSFVTDVSWRSALSGGSGEAFSLRFDGQGVVYIQPEER</sequence>
<proteinExistence type="predicted"/>
<name>A0A2A9E5X7_9MICO</name>
<accession>A0A2A9E5X7</accession>
<dbReference type="SUPFAM" id="SSF51219">
    <property type="entry name" value="TRAP-like"/>
    <property type="match status" value="1"/>
</dbReference>
<dbReference type="InterPro" id="IPR036983">
    <property type="entry name" value="AIM24_sf"/>
</dbReference>
<evidence type="ECO:0000313" key="1">
    <source>
        <dbReference type="EMBL" id="PFG34467.1"/>
    </source>
</evidence>
<keyword evidence="2" id="KW-1185">Reference proteome</keyword>
<dbReference type="OrthoDB" id="6048299at2"/>
<dbReference type="Proteomes" id="UP000225548">
    <property type="component" value="Unassembled WGS sequence"/>
</dbReference>
<protein>
    <submittedName>
        <fullName evidence="1">Uncharacterized protein (AIM24 family)</fullName>
    </submittedName>
</protein>
<comment type="caution">
    <text evidence="1">The sequence shown here is derived from an EMBL/GenBank/DDBJ whole genome shotgun (WGS) entry which is preliminary data.</text>
</comment>
<dbReference type="RefSeq" id="WP_098455495.1">
    <property type="nucleotide sequence ID" value="NZ_PDJG01000001.1"/>
</dbReference>
<dbReference type="PANTHER" id="PTHR38074:SF1">
    <property type="entry name" value="ALTERED INHERITANCE OF MITOCHONDRIA PROTEIN 24, MITOCHONDRIAL"/>
    <property type="match status" value="1"/>
</dbReference>
<dbReference type="Gene3D" id="3.60.160.10">
    <property type="entry name" value="Mitochondrial biogenesis AIM24"/>
    <property type="match status" value="1"/>
</dbReference>
<dbReference type="AlphaFoldDB" id="A0A2A9E5X7"/>
<reference evidence="1 2" key="1">
    <citation type="submission" date="2017-10" db="EMBL/GenBank/DDBJ databases">
        <title>Sequencing the genomes of 1000 actinobacteria strains.</title>
        <authorList>
            <person name="Klenk H.-P."/>
        </authorList>
    </citation>
    <scope>NUCLEOTIDE SEQUENCE [LARGE SCALE GENOMIC DNA]</scope>
    <source>
        <strain evidence="1 2">DSM 18966</strain>
    </source>
</reference>